<organism evidence="1">
    <name type="scientific">Arion vulgaris</name>
    <dbReference type="NCBI Taxonomy" id="1028688"/>
    <lineage>
        <taxon>Eukaryota</taxon>
        <taxon>Metazoa</taxon>
        <taxon>Spiralia</taxon>
        <taxon>Lophotrochozoa</taxon>
        <taxon>Mollusca</taxon>
        <taxon>Gastropoda</taxon>
        <taxon>Heterobranchia</taxon>
        <taxon>Euthyneura</taxon>
        <taxon>Panpulmonata</taxon>
        <taxon>Eupulmonata</taxon>
        <taxon>Stylommatophora</taxon>
        <taxon>Helicina</taxon>
        <taxon>Arionoidea</taxon>
        <taxon>Arionidae</taxon>
        <taxon>Arion</taxon>
    </lineage>
</organism>
<reference evidence="1" key="1">
    <citation type="submission" date="2014-12" db="EMBL/GenBank/DDBJ databases">
        <title>Insight into the proteome of Arion vulgaris.</title>
        <authorList>
            <person name="Aradska J."/>
            <person name="Bulat T."/>
            <person name="Smidak R."/>
            <person name="Sarate P."/>
            <person name="Gangsoo J."/>
            <person name="Sialana F."/>
            <person name="Bilban M."/>
            <person name="Lubec G."/>
        </authorList>
    </citation>
    <scope>NUCLEOTIDE SEQUENCE</scope>
    <source>
        <tissue evidence="1">Skin</tissue>
    </source>
</reference>
<accession>A0A0B7C109</accession>
<gene>
    <name evidence="1" type="primary">ORF219912</name>
</gene>
<evidence type="ECO:0000313" key="1">
    <source>
        <dbReference type="EMBL" id="CEK98893.1"/>
    </source>
</evidence>
<sequence>MSCFSYRNSSQDDLNSNGNHEKQWEINGAGCMLTMSPIVRLLSIKKNMSLTLYYP</sequence>
<dbReference type="AlphaFoldDB" id="A0A0B7C109"/>
<proteinExistence type="predicted"/>
<dbReference type="EMBL" id="HACG01052022">
    <property type="protein sequence ID" value="CEK98893.1"/>
    <property type="molecule type" value="Transcribed_RNA"/>
</dbReference>
<feature type="non-terminal residue" evidence="1">
    <location>
        <position position="55"/>
    </location>
</feature>
<name>A0A0B7C109_9EUPU</name>
<protein>
    <submittedName>
        <fullName evidence="1">Uncharacterized protein</fullName>
    </submittedName>
</protein>